<dbReference type="RefSeq" id="WP_091693374.1">
    <property type="nucleotide sequence ID" value="NZ_FPCG01000001.1"/>
</dbReference>
<dbReference type="InterPro" id="IPR025889">
    <property type="entry name" value="GSP17M-like_dom"/>
</dbReference>
<keyword evidence="2" id="KW-0472">Membrane</keyword>
<evidence type="ECO:0000256" key="2">
    <source>
        <dbReference type="SAM" id="Phobius"/>
    </source>
</evidence>
<accession>A0A1I7MES4</accession>
<dbReference type="Proteomes" id="UP000198881">
    <property type="component" value="Unassembled WGS sequence"/>
</dbReference>
<feature type="compositionally biased region" description="Low complexity" evidence="1">
    <location>
        <begin position="169"/>
        <end position="189"/>
    </location>
</feature>
<dbReference type="EMBL" id="FPCG01000001">
    <property type="protein sequence ID" value="SFV20409.1"/>
    <property type="molecule type" value="Genomic_DNA"/>
</dbReference>
<feature type="region of interest" description="Disordered" evidence="1">
    <location>
        <begin position="160"/>
        <end position="295"/>
    </location>
</feature>
<dbReference type="STRING" id="574650.SAMN04487966_101357"/>
<proteinExistence type="predicted"/>
<name>A0A1I7MES4_9MICC</name>
<keyword evidence="2" id="KW-1133">Transmembrane helix</keyword>
<sequence>MALFAASPSDPHAQGLPRGEVLGTYSSYEQAREVVDRLATGEFDVKQVSIVGTDLRMVERVRGKLTYASVALRSAIQGALFGAMLGLLLSLVDPARAGLQILATAAIGAAIWIIMGVIGMSLRKSRGGGFDSVQQLVPTSFDVVCAFESAAQAKGILRGGAGQGGAGQGSVPAQTPVQQQAPVPQQQPSQPQPPAPPQQTAPTPVQDPASGQGATASGSTGSGSHAAPEQGQQAETVQQQAQAPAAPVAEHQGPTAAMPGQQAPAGSAPTGEAPERDWSYPDLPDGRPQYGVRLPEAEALELRTRILREQGLSENATGGTEQYQEPAYAKKGRRAKQADEAAAPAPEQSQQPVEPQADAGQAEPDQDQQYRRPRYGRGERPKDEAPEQKPADSDR</sequence>
<dbReference type="Pfam" id="PF11181">
    <property type="entry name" value="YflT"/>
    <property type="match status" value="1"/>
</dbReference>
<feature type="domain" description="General stress protein 17M-like" evidence="3">
    <location>
        <begin position="21"/>
        <end position="100"/>
    </location>
</feature>
<evidence type="ECO:0000256" key="1">
    <source>
        <dbReference type="SAM" id="MobiDB-lite"/>
    </source>
</evidence>
<keyword evidence="2" id="KW-0812">Transmembrane</keyword>
<dbReference type="OrthoDB" id="3381462at2"/>
<reference evidence="4 5" key="1">
    <citation type="submission" date="2016-10" db="EMBL/GenBank/DDBJ databases">
        <authorList>
            <person name="de Groot N.N."/>
        </authorList>
    </citation>
    <scope>NUCLEOTIDE SEQUENCE [LARGE SCALE GENOMIC DNA]</scope>
    <source>
        <strain evidence="4 5">CGMCC 1.7054</strain>
    </source>
</reference>
<evidence type="ECO:0000259" key="3">
    <source>
        <dbReference type="Pfam" id="PF11181"/>
    </source>
</evidence>
<feature type="compositionally biased region" description="Low complexity" evidence="1">
    <location>
        <begin position="200"/>
        <end position="252"/>
    </location>
</feature>
<dbReference type="AlphaFoldDB" id="A0A1I7MES4"/>
<feature type="region of interest" description="Disordered" evidence="1">
    <location>
        <begin position="310"/>
        <end position="395"/>
    </location>
</feature>
<gene>
    <name evidence="4" type="ORF">SAMN04487966_101357</name>
</gene>
<keyword evidence="5" id="KW-1185">Reference proteome</keyword>
<evidence type="ECO:0000313" key="5">
    <source>
        <dbReference type="Proteomes" id="UP000198881"/>
    </source>
</evidence>
<feature type="compositionally biased region" description="Low complexity" evidence="1">
    <location>
        <begin position="340"/>
        <end position="357"/>
    </location>
</feature>
<feature type="transmembrane region" description="Helical" evidence="2">
    <location>
        <begin position="70"/>
        <end position="91"/>
    </location>
</feature>
<organism evidence="4 5">
    <name type="scientific">Micrococcus terreus</name>
    <dbReference type="NCBI Taxonomy" id="574650"/>
    <lineage>
        <taxon>Bacteria</taxon>
        <taxon>Bacillati</taxon>
        <taxon>Actinomycetota</taxon>
        <taxon>Actinomycetes</taxon>
        <taxon>Micrococcales</taxon>
        <taxon>Micrococcaceae</taxon>
        <taxon>Micrococcus</taxon>
    </lineage>
</organism>
<feature type="compositionally biased region" description="Polar residues" evidence="1">
    <location>
        <begin position="312"/>
        <end position="323"/>
    </location>
</feature>
<protein>
    <recommendedName>
        <fullName evidence="3">General stress protein 17M-like domain-containing protein</fullName>
    </recommendedName>
</protein>
<evidence type="ECO:0000313" key="4">
    <source>
        <dbReference type="EMBL" id="SFV20409.1"/>
    </source>
</evidence>
<feature type="compositionally biased region" description="Basic and acidic residues" evidence="1">
    <location>
        <begin position="376"/>
        <end position="395"/>
    </location>
</feature>
<feature type="transmembrane region" description="Helical" evidence="2">
    <location>
        <begin position="97"/>
        <end position="118"/>
    </location>
</feature>
<feature type="compositionally biased region" description="Pro residues" evidence="1">
    <location>
        <begin position="190"/>
        <end position="199"/>
    </location>
</feature>